<dbReference type="Proteomes" id="UP000015105">
    <property type="component" value="Chromosome 3D"/>
</dbReference>
<evidence type="ECO:0000313" key="2">
    <source>
        <dbReference type="EnsemblPlants" id="AET3Gv20864400.1"/>
    </source>
</evidence>
<protein>
    <submittedName>
        <fullName evidence="2">Uncharacterized protein</fullName>
    </submittedName>
</protein>
<proteinExistence type="predicted"/>
<evidence type="ECO:0000256" key="1">
    <source>
        <dbReference type="SAM" id="Phobius"/>
    </source>
</evidence>
<reference evidence="2" key="5">
    <citation type="journal article" date="2021" name="G3 (Bethesda)">
        <title>Aegilops tauschii genome assembly Aet v5.0 features greater sequence contiguity and improved annotation.</title>
        <authorList>
            <person name="Wang L."/>
            <person name="Zhu T."/>
            <person name="Rodriguez J.C."/>
            <person name="Deal K.R."/>
            <person name="Dubcovsky J."/>
            <person name="McGuire P.E."/>
            <person name="Lux T."/>
            <person name="Spannagl M."/>
            <person name="Mayer K.F.X."/>
            <person name="Baldrich P."/>
            <person name="Meyers B.C."/>
            <person name="Huo N."/>
            <person name="Gu Y.Q."/>
            <person name="Zhou H."/>
            <person name="Devos K.M."/>
            <person name="Bennetzen J.L."/>
            <person name="Unver T."/>
            <person name="Budak H."/>
            <person name="Gulick P.J."/>
            <person name="Galiba G."/>
            <person name="Kalapos B."/>
            <person name="Nelson D.R."/>
            <person name="Li P."/>
            <person name="You F.M."/>
            <person name="Luo M.C."/>
            <person name="Dvorak J."/>
        </authorList>
    </citation>
    <scope>NUCLEOTIDE SEQUENCE [LARGE SCALE GENOMIC DNA]</scope>
    <source>
        <strain evidence="2">cv. AL8/78</strain>
    </source>
</reference>
<keyword evidence="1" id="KW-0472">Membrane</keyword>
<feature type="transmembrane region" description="Helical" evidence="1">
    <location>
        <begin position="63"/>
        <end position="88"/>
    </location>
</feature>
<reference evidence="2" key="4">
    <citation type="submission" date="2019-03" db="UniProtKB">
        <authorList>
            <consortium name="EnsemblPlants"/>
        </authorList>
    </citation>
    <scope>IDENTIFICATION</scope>
</reference>
<feature type="transmembrane region" description="Helical" evidence="1">
    <location>
        <begin position="22"/>
        <end position="42"/>
    </location>
</feature>
<keyword evidence="1" id="KW-0812">Transmembrane</keyword>
<reference evidence="3" key="1">
    <citation type="journal article" date="2014" name="Science">
        <title>Ancient hybridizations among the ancestral genomes of bread wheat.</title>
        <authorList>
            <consortium name="International Wheat Genome Sequencing Consortium,"/>
            <person name="Marcussen T."/>
            <person name="Sandve S.R."/>
            <person name="Heier L."/>
            <person name="Spannagl M."/>
            <person name="Pfeifer M."/>
            <person name="Jakobsen K.S."/>
            <person name="Wulff B.B."/>
            <person name="Steuernagel B."/>
            <person name="Mayer K.F."/>
            <person name="Olsen O.A."/>
        </authorList>
    </citation>
    <scope>NUCLEOTIDE SEQUENCE [LARGE SCALE GENOMIC DNA]</scope>
    <source>
        <strain evidence="3">cv. AL8/78</strain>
    </source>
</reference>
<evidence type="ECO:0000313" key="3">
    <source>
        <dbReference type="Proteomes" id="UP000015105"/>
    </source>
</evidence>
<organism evidence="2 3">
    <name type="scientific">Aegilops tauschii subsp. strangulata</name>
    <name type="common">Goatgrass</name>
    <dbReference type="NCBI Taxonomy" id="200361"/>
    <lineage>
        <taxon>Eukaryota</taxon>
        <taxon>Viridiplantae</taxon>
        <taxon>Streptophyta</taxon>
        <taxon>Embryophyta</taxon>
        <taxon>Tracheophyta</taxon>
        <taxon>Spermatophyta</taxon>
        <taxon>Magnoliopsida</taxon>
        <taxon>Liliopsida</taxon>
        <taxon>Poales</taxon>
        <taxon>Poaceae</taxon>
        <taxon>BOP clade</taxon>
        <taxon>Pooideae</taxon>
        <taxon>Triticodae</taxon>
        <taxon>Triticeae</taxon>
        <taxon>Triticinae</taxon>
        <taxon>Aegilops</taxon>
    </lineage>
</organism>
<dbReference type="EnsemblPlants" id="AET3Gv20864400.1">
    <property type="protein sequence ID" value="AET3Gv20864400.1"/>
    <property type="gene ID" value="AET3Gv20864400"/>
</dbReference>
<dbReference type="Gramene" id="AET3Gv20864400.1">
    <property type="protein sequence ID" value="AET3Gv20864400.1"/>
    <property type="gene ID" value="AET3Gv20864400"/>
</dbReference>
<keyword evidence="3" id="KW-1185">Reference proteome</keyword>
<accession>A0A453G314</accession>
<keyword evidence="1" id="KW-1133">Transmembrane helix</keyword>
<reference evidence="2" key="3">
    <citation type="journal article" date="2017" name="Nature">
        <title>Genome sequence of the progenitor of the wheat D genome Aegilops tauschii.</title>
        <authorList>
            <person name="Luo M.C."/>
            <person name="Gu Y.Q."/>
            <person name="Puiu D."/>
            <person name="Wang H."/>
            <person name="Twardziok S.O."/>
            <person name="Deal K.R."/>
            <person name="Huo N."/>
            <person name="Zhu T."/>
            <person name="Wang L."/>
            <person name="Wang Y."/>
            <person name="McGuire P.E."/>
            <person name="Liu S."/>
            <person name="Long H."/>
            <person name="Ramasamy R.K."/>
            <person name="Rodriguez J.C."/>
            <person name="Van S.L."/>
            <person name="Yuan L."/>
            <person name="Wang Z."/>
            <person name="Xia Z."/>
            <person name="Xiao L."/>
            <person name="Anderson O.D."/>
            <person name="Ouyang S."/>
            <person name="Liang Y."/>
            <person name="Zimin A.V."/>
            <person name="Pertea G."/>
            <person name="Qi P."/>
            <person name="Bennetzen J.L."/>
            <person name="Dai X."/>
            <person name="Dawson M.W."/>
            <person name="Muller H.G."/>
            <person name="Kugler K."/>
            <person name="Rivarola-Duarte L."/>
            <person name="Spannagl M."/>
            <person name="Mayer K.F.X."/>
            <person name="Lu F.H."/>
            <person name="Bevan M.W."/>
            <person name="Leroy P."/>
            <person name="Li P."/>
            <person name="You F.M."/>
            <person name="Sun Q."/>
            <person name="Liu Z."/>
            <person name="Lyons E."/>
            <person name="Wicker T."/>
            <person name="Salzberg S.L."/>
            <person name="Devos K.M."/>
            <person name="Dvorak J."/>
        </authorList>
    </citation>
    <scope>NUCLEOTIDE SEQUENCE [LARGE SCALE GENOMIC DNA]</scope>
    <source>
        <strain evidence="2">cv. AL8/78</strain>
    </source>
</reference>
<reference evidence="3" key="2">
    <citation type="journal article" date="2017" name="Nat. Plants">
        <title>The Aegilops tauschii genome reveals multiple impacts of transposons.</title>
        <authorList>
            <person name="Zhao G."/>
            <person name="Zou C."/>
            <person name="Li K."/>
            <person name="Wang K."/>
            <person name="Li T."/>
            <person name="Gao L."/>
            <person name="Zhang X."/>
            <person name="Wang H."/>
            <person name="Yang Z."/>
            <person name="Liu X."/>
            <person name="Jiang W."/>
            <person name="Mao L."/>
            <person name="Kong X."/>
            <person name="Jiao Y."/>
            <person name="Jia J."/>
        </authorList>
    </citation>
    <scope>NUCLEOTIDE SEQUENCE [LARGE SCALE GENOMIC DNA]</scope>
    <source>
        <strain evidence="3">cv. AL8/78</strain>
    </source>
</reference>
<name>A0A453G314_AEGTS</name>
<dbReference type="AlphaFoldDB" id="A0A453G314"/>
<sequence>REGDDDDGPTIYFSSVHQAFPWISQMMVIVVDWRCVLLIVILRLCSSSQATDGLVGVFVTSSLLRWCIFGFIFFYSLSIGICFTEIVFRTCY</sequence>